<organism evidence="2 3">
    <name type="scientific">Discina gigas</name>
    <dbReference type="NCBI Taxonomy" id="1032678"/>
    <lineage>
        <taxon>Eukaryota</taxon>
        <taxon>Fungi</taxon>
        <taxon>Dikarya</taxon>
        <taxon>Ascomycota</taxon>
        <taxon>Pezizomycotina</taxon>
        <taxon>Pezizomycetes</taxon>
        <taxon>Pezizales</taxon>
        <taxon>Discinaceae</taxon>
        <taxon>Discina</taxon>
    </lineage>
</organism>
<dbReference type="Proteomes" id="UP001447188">
    <property type="component" value="Unassembled WGS sequence"/>
</dbReference>
<feature type="compositionally biased region" description="Polar residues" evidence="1">
    <location>
        <begin position="155"/>
        <end position="164"/>
    </location>
</feature>
<feature type="compositionally biased region" description="Low complexity" evidence="1">
    <location>
        <begin position="123"/>
        <end position="148"/>
    </location>
</feature>
<feature type="compositionally biased region" description="Basic residues" evidence="1">
    <location>
        <begin position="169"/>
        <end position="183"/>
    </location>
</feature>
<comment type="caution">
    <text evidence="2">The sequence shown here is derived from an EMBL/GenBank/DDBJ whole genome shotgun (WGS) entry which is preliminary data.</text>
</comment>
<proteinExistence type="predicted"/>
<evidence type="ECO:0000256" key="1">
    <source>
        <dbReference type="SAM" id="MobiDB-lite"/>
    </source>
</evidence>
<accession>A0ABR3GY06</accession>
<feature type="compositionally biased region" description="Basic and acidic residues" evidence="1">
    <location>
        <begin position="240"/>
        <end position="253"/>
    </location>
</feature>
<keyword evidence="3" id="KW-1185">Reference proteome</keyword>
<feature type="compositionally biased region" description="Basic and acidic residues" evidence="1">
    <location>
        <begin position="205"/>
        <end position="222"/>
    </location>
</feature>
<feature type="region of interest" description="Disordered" evidence="1">
    <location>
        <begin position="266"/>
        <end position="328"/>
    </location>
</feature>
<evidence type="ECO:0000313" key="3">
    <source>
        <dbReference type="Proteomes" id="UP001447188"/>
    </source>
</evidence>
<sequence length="526" mass="58931">MNYIVPLPSPPSKGSAIGRKITSKVFLLVDKFESLTKIHTSNEASEFEQPSYVAHTSAFRRIGTSVLKRATLYAEHKAGARSPKRDFLKTSRAKRQTAKNKNKNQHIHTNDDFGCDGSGSTADSNSPNGDTSSTPTDTDASSTSTPTEPILPSSFFRQLVQSGENTSKKINKNTRKTTKRKKNSPMPSVNDLRNNVRSKPAAKNSRPESPAKDMPKNTRSREFGFAGFKRKSTPQNPSVKELRERFQKAERTQPVKEVPLRVLSREELKSRQEQKTVNEAGSSSRIPSSNNGTAGSNNEERRSSTADYEEMERRGDTGSTSSYGDIPLVCRDGRYPSFRGTGSASSSEEFAPVTRYPRRNMGSINPPGDVRLAHRENEHSSREITKSVSPHWTLCGDDLKCLGSDFRYMYDGTLSNFGYLLYRLESVANSPRPRSEVSTTDWSTYSYSMASTPLDPRRAKVYRKTPPPHEFFNPENRRILDTSDMERRLDEDFPIEVCSEGLEIISPTPRNAVQAAEMRSMAFRHT</sequence>
<feature type="region of interest" description="Disordered" evidence="1">
    <location>
        <begin position="76"/>
        <end position="253"/>
    </location>
</feature>
<evidence type="ECO:0000313" key="2">
    <source>
        <dbReference type="EMBL" id="KAL0640785.1"/>
    </source>
</evidence>
<dbReference type="EMBL" id="JBBBZM010000001">
    <property type="protein sequence ID" value="KAL0640785.1"/>
    <property type="molecule type" value="Genomic_DNA"/>
</dbReference>
<feature type="compositionally biased region" description="Basic and acidic residues" evidence="1">
    <location>
        <begin position="76"/>
        <end position="89"/>
    </location>
</feature>
<protein>
    <submittedName>
        <fullName evidence="2">Uncharacterized protein</fullName>
    </submittedName>
</protein>
<reference evidence="2 3" key="1">
    <citation type="submission" date="2024-02" db="EMBL/GenBank/DDBJ databases">
        <title>Discinaceae phylogenomics.</title>
        <authorList>
            <person name="Dirks A.C."/>
            <person name="James T.Y."/>
        </authorList>
    </citation>
    <scope>NUCLEOTIDE SEQUENCE [LARGE SCALE GENOMIC DNA]</scope>
    <source>
        <strain evidence="2 3">ACD0624</strain>
    </source>
</reference>
<feature type="compositionally biased region" description="Polar residues" evidence="1">
    <location>
        <begin position="277"/>
        <end position="297"/>
    </location>
</feature>
<feature type="compositionally biased region" description="Basic and acidic residues" evidence="1">
    <location>
        <begin position="266"/>
        <end position="276"/>
    </location>
</feature>
<feature type="compositionally biased region" description="Basic residues" evidence="1">
    <location>
        <begin position="91"/>
        <end position="106"/>
    </location>
</feature>
<feature type="compositionally biased region" description="Polar residues" evidence="1">
    <location>
        <begin position="185"/>
        <end position="197"/>
    </location>
</feature>
<gene>
    <name evidence="2" type="ORF">Q9L58_000092</name>
</gene>
<name>A0ABR3GY06_9PEZI</name>